<dbReference type="AlphaFoldDB" id="A0AAJ6VM69"/>
<dbReference type="SUPFAM" id="SSF56496">
    <property type="entry name" value="Fibrinogen C-terminal domain-like"/>
    <property type="match status" value="1"/>
</dbReference>
<dbReference type="InterPro" id="IPR050373">
    <property type="entry name" value="Fibrinogen_C-term_domain"/>
</dbReference>
<dbReference type="PROSITE" id="PS00514">
    <property type="entry name" value="FIBRINOGEN_C_1"/>
    <property type="match status" value="1"/>
</dbReference>
<reference evidence="6" key="1">
    <citation type="submission" date="2025-08" db="UniProtKB">
        <authorList>
            <consortium name="RefSeq"/>
        </authorList>
    </citation>
    <scope>IDENTIFICATION</scope>
</reference>
<sequence length="642" mass="71982">METRVGPIFLAVAMLLVAAGAEDLMSTVKLLQEQVTALLDHRQEDYNALEGSLKQSMEKNTELLVLRNEIKQLRKEMASLRNYGPGIPSSSTGNEAKNERLRLRWLGGAVAELQTELAEVLRTRNASEELAERARLRSEIELLRGDVAGVGRAVRDLGGRLARLEAGLGTLRLDVVAINERVGQLSRTCSDVNSQLSTMQIEVKSIKCEECRPSRNTKLDDSSLLKNEIGQRQIEGDDVRGDRQQQLLLHQTRHVYSRLPATVHRLDERVNKLEHKIGVVSRKRALLEKRLAYRENVSKRVRILEELGRDLTERLRNVSEESAASSRFGESAVRMFESLEALEERLLSNQSETKRELARLDVNAARKAAELSLTREELGNLKRAVQALSVSASKLQEKSDGQQSAIGRLNESVGRLDLAGSIARAANATRELEHVEDEYRLMVDALPGNCEKRDGLSLLAPGPGAPLLAACRKGWIVIGRRTDGTVDFDRSWNDYATGFGSPINEFWAGNEALHRLSRDNCTRLRIELNDIEGNYWIANYESFAVESEENGYRLRISGFSGNATDAMSYQNNMAFSAKDRDMDISTTDCAANYHGGWWFSHCQHANLNGRYSLGLTWYRSDINQWMAVASTELSVQRKQQCL</sequence>
<evidence type="ECO:0000256" key="3">
    <source>
        <dbReference type="SAM" id="SignalP"/>
    </source>
</evidence>
<feature type="coiled-coil region" evidence="2">
    <location>
        <begin position="378"/>
        <end position="445"/>
    </location>
</feature>
<gene>
    <name evidence="6" type="primary">LOC105360176</name>
</gene>
<evidence type="ECO:0000256" key="1">
    <source>
        <dbReference type="ARBA" id="ARBA00023157"/>
    </source>
</evidence>
<dbReference type="Proteomes" id="UP000695007">
    <property type="component" value="Unplaced"/>
</dbReference>
<evidence type="ECO:0000256" key="2">
    <source>
        <dbReference type="SAM" id="Coils"/>
    </source>
</evidence>
<protein>
    <submittedName>
        <fullName evidence="6">Protein scabrous-like</fullName>
    </submittedName>
</protein>
<dbReference type="KEGG" id="csol:105360176"/>
<dbReference type="InterPro" id="IPR036056">
    <property type="entry name" value="Fibrinogen-like_C"/>
</dbReference>
<feature type="chain" id="PRO_5042505882" evidence="3">
    <location>
        <begin position="22"/>
        <end position="642"/>
    </location>
</feature>
<dbReference type="PANTHER" id="PTHR19143">
    <property type="entry name" value="FIBRINOGEN/TENASCIN/ANGIOPOEITIN"/>
    <property type="match status" value="1"/>
</dbReference>
<keyword evidence="3" id="KW-0732">Signal</keyword>
<dbReference type="GeneID" id="105360176"/>
<evidence type="ECO:0000259" key="4">
    <source>
        <dbReference type="PROSITE" id="PS51406"/>
    </source>
</evidence>
<dbReference type="Pfam" id="PF00147">
    <property type="entry name" value="Fibrinogen_C"/>
    <property type="match status" value="1"/>
</dbReference>
<keyword evidence="2" id="KW-0175">Coiled coil</keyword>
<feature type="signal peptide" evidence="3">
    <location>
        <begin position="1"/>
        <end position="21"/>
    </location>
</feature>
<feature type="coiled-coil region" evidence="2">
    <location>
        <begin position="56"/>
        <end position="83"/>
    </location>
</feature>
<proteinExistence type="predicted"/>
<feature type="domain" description="Fibrinogen C-terminal" evidence="4">
    <location>
        <begin position="441"/>
        <end position="639"/>
    </location>
</feature>
<dbReference type="InterPro" id="IPR020837">
    <property type="entry name" value="Fibrinogen_CS"/>
</dbReference>
<dbReference type="PANTHER" id="PTHR19143:SF444">
    <property type="entry name" value="PROTEIN SCABROUS"/>
    <property type="match status" value="1"/>
</dbReference>
<evidence type="ECO:0000313" key="5">
    <source>
        <dbReference type="Proteomes" id="UP000695007"/>
    </source>
</evidence>
<dbReference type="GO" id="GO:0005615">
    <property type="term" value="C:extracellular space"/>
    <property type="evidence" value="ECO:0007669"/>
    <property type="project" value="TreeGrafter"/>
</dbReference>
<dbReference type="CDD" id="cd00087">
    <property type="entry name" value="FReD"/>
    <property type="match status" value="1"/>
</dbReference>
<organism evidence="5 6">
    <name type="scientific">Ceratosolen solmsi marchali</name>
    <dbReference type="NCBI Taxonomy" id="326594"/>
    <lineage>
        <taxon>Eukaryota</taxon>
        <taxon>Metazoa</taxon>
        <taxon>Ecdysozoa</taxon>
        <taxon>Arthropoda</taxon>
        <taxon>Hexapoda</taxon>
        <taxon>Insecta</taxon>
        <taxon>Pterygota</taxon>
        <taxon>Neoptera</taxon>
        <taxon>Endopterygota</taxon>
        <taxon>Hymenoptera</taxon>
        <taxon>Apocrita</taxon>
        <taxon>Proctotrupomorpha</taxon>
        <taxon>Chalcidoidea</taxon>
        <taxon>Agaonidae</taxon>
        <taxon>Agaoninae</taxon>
        <taxon>Ceratosolen</taxon>
    </lineage>
</organism>
<dbReference type="InterPro" id="IPR002181">
    <property type="entry name" value="Fibrinogen_a/b/g_C_dom"/>
</dbReference>
<dbReference type="InterPro" id="IPR014716">
    <property type="entry name" value="Fibrinogen_a/b/g_C_1"/>
</dbReference>
<dbReference type="PROSITE" id="PS51406">
    <property type="entry name" value="FIBRINOGEN_C_2"/>
    <property type="match status" value="1"/>
</dbReference>
<name>A0AAJ6VM69_9HYME</name>
<keyword evidence="5" id="KW-1185">Reference proteome</keyword>
<keyword evidence="1" id="KW-1015">Disulfide bond</keyword>
<evidence type="ECO:0000313" key="6">
    <source>
        <dbReference type="RefSeq" id="XP_011495297.1"/>
    </source>
</evidence>
<dbReference type="RefSeq" id="XP_011495297.1">
    <property type="nucleotide sequence ID" value="XM_011496995.1"/>
</dbReference>
<dbReference type="SMART" id="SM00186">
    <property type="entry name" value="FBG"/>
    <property type="match status" value="1"/>
</dbReference>
<dbReference type="Gene3D" id="3.90.215.10">
    <property type="entry name" value="Gamma Fibrinogen, chain A, domain 1"/>
    <property type="match status" value="1"/>
</dbReference>
<accession>A0AAJ6VM69</accession>